<gene>
    <name evidence="1" type="ORF">NP048_01365</name>
</gene>
<evidence type="ECO:0000313" key="2">
    <source>
        <dbReference type="Proteomes" id="UP001316384"/>
    </source>
</evidence>
<proteinExistence type="predicted"/>
<dbReference type="EMBL" id="CP101987">
    <property type="protein sequence ID" value="UUI72147.1"/>
    <property type="molecule type" value="Genomic_DNA"/>
</dbReference>
<sequence length="52" mass="5521">MTTTTYLLLLWGDPDADFDVAAAYAETTEHLGGYYRVRTADPDAAGVTVGAP</sequence>
<protein>
    <recommendedName>
        <fullName evidence="3">YCII-related domain-containing protein</fullName>
    </recommendedName>
</protein>
<dbReference type="Proteomes" id="UP001316384">
    <property type="component" value="Chromosome"/>
</dbReference>
<reference evidence="1 2" key="1">
    <citation type="submission" date="2022-07" db="EMBL/GenBank/DDBJ databases">
        <title>Novel species in genus cellulomonas.</title>
        <authorList>
            <person name="Ye L."/>
        </authorList>
    </citation>
    <scope>NUCLEOTIDE SEQUENCE [LARGE SCALE GENOMIC DNA]</scope>
    <source>
        <strain evidence="2">zg-B89</strain>
    </source>
</reference>
<evidence type="ECO:0008006" key="3">
    <source>
        <dbReference type="Google" id="ProtNLM"/>
    </source>
</evidence>
<accession>A0ABY5KNT3</accession>
<organism evidence="1 2">
    <name type="scientific">Cellulomonas xiejunii</name>
    <dbReference type="NCBI Taxonomy" id="2968083"/>
    <lineage>
        <taxon>Bacteria</taxon>
        <taxon>Bacillati</taxon>
        <taxon>Actinomycetota</taxon>
        <taxon>Actinomycetes</taxon>
        <taxon>Micrococcales</taxon>
        <taxon>Cellulomonadaceae</taxon>
        <taxon>Cellulomonas</taxon>
    </lineage>
</organism>
<name>A0ABY5KNT3_9CELL</name>
<dbReference type="RefSeq" id="WP_227577180.1">
    <property type="nucleotide sequence ID" value="NZ_CP101987.1"/>
</dbReference>
<keyword evidence="2" id="KW-1185">Reference proteome</keyword>
<evidence type="ECO:0000313" key="1">
    <source>
        <dbReference type="EMBL" id="UUI72147.1"/>
    </source>
</evidence>